<organism evidence="2 3">
    <name type="scientific">Aurantiacibacter gilvus</name>
    <dbReference type="NCBI Taxonomy" id="3139141"/>
    <lineage>
        <taxon>Bacteria</taxon>
        <taxon>Pseudomonadati</taxon>
        <taxon>Pseudomonadota</taxon>
        <taxon>Alphaproteobacteria</taxon>
        <taxon>Sphingomonadales</taxon>
        <taxon>Erythrobacteraceae</taxon>
        <taxon>Aurantiacibacter</taxon>
    </lineage>
</organism>
<dbReference type="NCBIfam" id="NF041635">
    <property type="entry name" value="STM3941_fam"/>
    <property type="match status" value="1"/>
</dbReference>
<feature type="transmembrane region" description="Helical" evidence="1">
    <location>
        <begin position="15"/>
        <end position="37"/>
    </location>
</feature>
<evidence type="ECO:0000313" key="2">
    <source>
        <dbReference type="EMBL" id="MEL1250483.1"/>
    </source>
</evidence>
<keyword evidence="3" id="KW-1185">Reference proteome</keyword>
<keyword evidence="1" id="KW-1133">Transmembrane helix</keyword>
<protein>
    <submittedName>
        <fullName evidence="2">STM3941 family protein</fullName>
    </submittedName>
</protein>
<dbReference type="Proteomes" id="UP001497045">
    <property type="component" value="Unassembled WGS sequence"/>
</dbReference>
<name>A0ABU9IDI8_9SPHN</name>
<keyword evidence="1" id="KW-0812">Transmembrane</keyword>
<evidence type="ECO:0000313" key="3">
    <source>
        <dbReference type="Proteomes" id="UP001497045"/>
    </source>
</evidence>
<gene>
    <name evidence="2" type="ORF">AAEO60_07360</name>
</gene>
<keyword evidence="1" id="KW-0472">Membrane</keyword>
<accession>A0ABU9IDI8</accession>
<reference evidence="2 3" key="1">
    <citation type="submission" date="2024-04" db="EMBL/GenBank/DDBJ databases">
        <title>Aurantiacibacter sp. DGU6 16S ribosomal RNA gene Genome sequencing and assembly.</title>
        <authorList>
            <person name="Park S."/>
        </authorList>
    </citation>
    <scope>NUCLEOTIDE SEQUENCE [LARGE SCALE GENOMIC DNA]</scope>
    <source>
        <strain evidence="2 3">DGU6</strain>
    </source>
</reference>
<feature type="transmembrane region" description="Helical" evidence="1">
    <location>
        <begin position="49"/>
        <end position="69"/>
    </location>
</feature>
<dbReference type="InterPro" id="IPR048136">
    <property type="entry name" value="STM3941-like"/>
</dbReference>
<comment type="caution">
    <text evidence="2">The sequence shown here is derived from an EMBL/GenBank/DDBJ whole genome shotgun (WGS) entry which is preliminary data.</text>
</comment>
<evidence type="ECO:0000256" key="1">
    <source>
        <dbReference type="SAM" id="Phobius"/>
    </source>
</evidence>
<dbReference type="RefSeq" id="WP_341673002.1">
    <property type="nucleotide sequence ID" value="NZ_JBBYHV010000001.1"/>
</dbReference>
<proteinExistence type="predicted"/>
<sequence length="176" mass="19263">MAGEAYVANYSRGRLVLLGLASLGFVIGGLWMAGLFGEVPASRRLGPEMTQVVGWIAVLFFGLCGFVIVRQFMRGGVAFRIDASGIEHAQAVRQTFTWDEITRLQPVRMGNQPMVCYEVVQERIDQMTGIRAKLASANRSMTGCSFALAMSGTDAKMEEVVAALEQFAPDHLLVRK</sequence>
<dbReference type="EMBL" id="JBBYHV010000001">
    <property type="protein sequence ID" value="MEL1250483.1"/>
    <property type="molecule type" value="Genomic_DNA"/>
</dbReference>